<evidence type="ECO:0000313" key="8">
    <source>
        <dbReference type="EMBL" id="OIT07179.1"/>
    </source>
</evidence>
<dbReference type="AlphaFoldDB" id="A0A1J6J8N3"/>
<dbReference type="OrthoDB" id="1094641at2759"/>
<dbReference type="Gene3D" id="2.40.330.10">
    <property type="entry name" value="DNA-binding pseudobarrel domain"/>
    <property type="match status" value="2"/>
</dbReference>
<proteinExistence type="predicted"/>
<dbReference type="GO" id="GO:0003677">
    <property type="term" value="F:DNA binding"/>
    <property type="evidence" value="ECO:0007669"/>
    <property type="project" value="UniProtKB-KW"/>
</dbReference>
<dbReference type="SMR" id="A0A1J6J8N3"/>
<feature type="domain" description="TF-B3" evidence="7">
    <location>
        <begin position="9"/>
        <end position="102"/>
    </location>
</feature>
<feature type="compositionally biased region" description="Acidic residues" evidence="6">
    <location>
        <begin position="150"/>
        <end position="171"/>
    </location>
</feature>
<evidence type="ECO:0000313" key="9">
    <source>
        <dbReference type="Proteomes" id="UP000187609"/>
    </source>
</evidence>
<dbReference type="EMBL" id="MJEQ01037183">
    <property type="protein sequence ID" value="OIT07179.1"/>
    <property type="molecule type" value="Genomic_DNA"/>
</dbReference>
<evidence type="ECO:0000256" key="2">
    <source>
        <dbReference type="ARBA" id="ARBA00023015"/>
    </source>
</evidence>
<protein>
    <submittedName>
        <fullName evidence="8">B3 domain-containing protein</fullName>
    </submittedName>
</protein>
<evidence type="ECO:0000259" key="7">
    <source>
        <dbReference type="PROSITE" id="PS50863"/>
    </source>
</evidence>
<dbReference type="Pfam" id="PF02362">
    <property type="entry name" value="B3"/>
    <property type="match status" value="2"/>
</dbReference>
<keyword evidence="4" id="KW-0804">Transcription</keyword>
<dbReference type="Proteomes" id="UP000187609">
    <property type="component" value="Unassembled WGS sequence"/>
</dbReference>
<dbReference type="SMART" id="SM01019">
    <property type="entry name" value="B3"/>
    <property type="match status" value="2"/>
</dbReference>
<feature type="compositionally biased region" description="Acidic residues" evidence="6">
    <location>
        <begin position="191"/>
        <end position="221"/>
    </location>
</feature>
<dbReference type="InterPro" id="IPR003340">
    <property type="entry name" value="B3_DNA-bd"/>
</dbReference>
<dbReference type="PANTHER" id="PTHR31920">
    <property type="entry name" value="B3 DOMAIN-CONTAINING"/>
    <property type="match status" value="1"/>
</dbReference>
<dbReference type="OMA" id="VHTIKIT"/>
<dbReference type="PROSITE" id="PS50863">
    <property type="entry name" value="B3"/>
    <property type="match status" value="2"/>
</dbReference>
<comment type="subcellular location">
    <subcellularLocation>
        <location evidence="1">Nucleus</location>
    </subcellularLocation>
</comment>
<keyword evidence="9" id="KW-1185">Reference proteome</keyword>
<evidence type="ECO:0000256" key="6">
    <source>
        <dbReference type="SAM" id="MobiDB-lite"/>
    </source>
</evidence>
<keyword evidence="5" id="KW-0539">Nucleus</keyword>
<feature type="domain" description="TF-B3" evidence="7">
    <location>
        <begin position="270"/>
        <end position="367"/>
    </location>
</feature>
<organism evidence="8 9">
    <name type="scientific">Nicotiana attenuata</name>
    <name type="common">Coyote tobacco</name>
    <dbReference type="NCBI Taxonomy" id="49451"/>
    <lineage>
        <taxon>Eukaryota</taxon>
        <taxon>Viridiplantae</taxon>
        <taxon>Streptophyta</taxon>
        <taxon>Embryophyta</taxon>
        <taxon>Tracheophyta</taxon>
        <taxon>Spermatophyta</taxon>
        <taxon>Magnoliopsida</taxon>
        <taxon>eudicotyledons</taxon>
        <taxon>Gunneridae</taxon>
        <taxon>Pentapetalae</taxon>
        <taxon>asterids</taxon>
        <taxon>lamiids</taxon>
        <taxon>Solanales</taxon>
        <taxon>Solanaceae</taxon>
        <taxon>Nicotianoideae</taxon>
        <taxon>Nicotianeae</taxon>
        <taxon>Nicotiana</taxon>
    </lineage>
</organism>
<feature type="region of interest" description="Disordered" evidence="6">
    <location>
        <begin position="126"/>
        <end position="228"/>
    </location>
</feature>
<keyword evidence="2" id="KW-0805">Transcription regulation</keyword>
<dbReference type="STRING" id="49451.A0A1J6J8N3"/>
<name>A0A1J6J8N3_NICAT</name>
<dbReference type="SUPFAM" id="SSF101936">
    <property type="entry name" value="DNA-binding pseudobarrel domain"/>
    <property type="match status" value="2"/>
</dbReference>
<gene>
    <name evidence="8" type="ORF">A4A49_08087</name>
</gene>
<keyword evidence="3" id="KW-0238">DNA-binding</keyword>
<dbReference type="GO" id="GO:0005634">
    <property type="term" value="C:nucleus"/>
    <property type="evidence" value="ECO:0007669"/>
    <property type="project" value="UniProtKB-SubCell"/>
</dbReference>
<sequence>MDDAKKMEKGFFKFFYPENSSQKLKIPTAFTEYKNGKLPKRVSLRDRFGNVWPIGLAKKDRDLYFQDGWVKFIEDNSLEFGDFLIFDYDGNGVFDFKLLGKTACEKKGAGVTSVKVEEEEMINIAHQKIEEPKGKKQLASNSISSTSSSDGDEDEEYMVEEEDEDYEEEETNEKAIVICKKKPPRSKGTYVEEEKDDDNEGEEEEEHEEDEEQTEEEEEEEKNEKARMFKKKAPCSKAVFKRATTIKKRDVPDQYGAEIFRSGRATQPKNPYFVAKIRAKRRDQLYVPVDVVRDYNLELPPRMFFRDSEGRKFETEVNIWKDGRIWLKKGWRKICRWNLVEKEDSCICEFMRGKSNEVLYLQVTVVKAGGVSNPSK</sequence>
<dbReference type="Gramene" id="OIT07179">
    <property type="protein sequence ID" value="OIT07179"/>
    <property type="gene ID" value="A4A49_08087"/>
</dbReference>
<evidence type="ECO:0000256" key="5">
    <source>
        <dbReference type="ARBA" id="ARBA00023242"/>
    </source>
</evidence>
<dbReference type="KEGG" id="nau:109231041"/>
<evidence type="ECO:0000256" key="3">
    <source>
        <dbReference type="ARBA" id="ARBA00023125"/>
    </source>
</evidence>
<evidence type="ECO:0000256" key="4">
    <source>
        <dbReference type="ARBA" id="ARBA00023163"/>
    </source>
</evidence>
<dbReference type="InterPro" id="IPR050655">
    <property type="entry name" value="Plant_B3_domain"/>
</dbReference>
<reference evidence="8" key="1">
    <citation type="submission" date="2016-11" db="EMBL/GenBank/DDBJ databases">
        <title>The genome of Nicotiana attenuata.</title>
        <authorList>
            <person name="Xu S."/>
            <person name="Brockmoeller T."/>
            <person name="Gaquerel E."/>
            <person name="Navarro A."/>
            <person name="Kuhl H."/>
            <person name="Gase K."/>
            <person name="Ling Z."/>
            <person name="Zhou W."/>
            <person name="Kreitzer C."/>
            <person name="Stanke M."/>
            <person name="Tang H."/>
            <person name="Lyons E."/>
            <person name="Pandey P."/>
            <person name="Pandey S.P."/>
            <person name="Timmermann B."/>
            <person name="Baldwin I.T."/>
        </authorList>
    </citation>
    <scope>NUCLEOTIDE SEQUENCE [LARGE SCALE GENOMIC DNA]</scope>
    <source>
        <strain evidence="8">UT</strain>
    </source>
</reference>
<dbReference type="CDD" id="cd10017">
    <property type="entry name" value="B3_DNA"/>
    <property type="match status" value="2"/>
</dbReference>
<feature type="compositionally biased region" description="Low complexity" evidence="6">
    <location>
        <begin position="140"/>
        <end position="149"/>
    </location>
</feature>
<accession>A0A1J6J8N3</accession>
<dbReference type="PANTHER" id="PTHR31920:SF135">
    <property type="entry name" value="B3 DOMAIN-CONTAINING PROTEIN OS03G0621600-RELATED"/>
    <property type="match status" value="1"/>
</dbReference>
<comment type="caution">
    <text evidence="8">The sequence shown here is derived from an EMBL/GenBank/DDBJ whole genome shotgun (WGS) entry which is preliminary data.</text>
</comment>
<dbReference type="InterPro" id="IPR015300">
    <property type="entry name" value="DNA-bd_pseudobarrel_sf"/>
</dbReference>
<evidence type="ECO:0000256" key="1">
    <source>
        <dbReference type="ARBA" id="ARBA00004123"/>
    </source>
</evidence>